<name>A0AA38C1Q4_TAXCH</name>
<evidence type="ECO:0000256" key="1">
    <source>
        <dbReference type="ARBA" id="ARBA00005894"/>
    </source>
</evidence>
<feature type="domain" description="Sucrose synthase first GT-B" evidence="9">
    <location>
        <begin position="370"/>
        <end position="658"/>
    </location>
</feature>
<dbReference type="FunFam" id="1.20.120.1230:FF:000001">
    <property type="entry name" value="Sucrose synthase"/>
    <property type="match status" value="1"/>
</dbReference>
<evidence type="ECO:0000259" key="9">
    <source>
        <dbReference type="Pfam" id="PF00862"/>
    </source>
</evidence>
<dbReference type="PANTHER" id="PTHR45839">
    <property type="match status" value="1"/>
</dbReference>
<evidence type="ECO:0000256" key="7">
    <source>
        <dbReference type="SAM" id="MobiDB-lite"/>
    </source>
</evidence>
<dbReference type="Proteomes" id="UP000824469">
    <property type="component" value="Unassembled WGS sequence"/>
</dbReference>
<sequence length="944" mass="106941">MSESTTLCSSINSALTPVVVVCIKGKHILIALIPAVVLSIRGSNTSIALIPAVALSISESNSHSQSSDTSCRGASCTTEETNPHAALRCYFFHSPQRIKLLRVMADLVLQYMSMADRLPEALKQNTYQLRKCFTSFASQGKRTLQQQQLYNELDTVIDDADERRNLREGVFGRILQCTQEAVIVPPFIGLAIRTKPGVWEYVRVNASNLSIEKLTVPEYLQLKECLVDEGWANNDFALELDLEPFNASFPCMKRPSSIGNGFQFLSRNLASRLGHDGESMQPLLDFLQERNHHGEKLMVTQRINTVPKLQEALIKAEDILSTLQKDTLYEEFAHRFQDLGLEKGWGDNAHHALDTIHLLLGILQAPDHITLQKFLGKIPTIFSVVIFSPHGYFGQADVLGLPDTGGQVVYILDQVKALEEELLLKIRQQGLEITPQILVVTRLIPEAQGTKCNQRIEKVLNTQHSKILRVPFKTEKGVLHRWVSRFDVWPYLEKFTEDASNEIVDQLHGKPDLIIGNYSDGNMVASLVASKLGIIQCNIAHALEKTKYAGSDLYWKIFDEKYHFSCQFTADILAMNHADFIITSTYQEIAGSKDTVGQYESHEAFTLPGEYRVVSGIDVFDPKFNIVSPGADMSIYFPYTEKQKRLTSFHESIEEQLFSTDQTDVHVGYLSDKKKPIIFSMARLDKVKNMTGLVEWFGMNSRLRMLVNLVVIAGFIDPSKSKDREEVAEIEKMHSLTKKYNLNGQFRWICAQTDRVRNGEFYRYIADTKGAFIQPALYEAFGLTVIEAMTCGLPTFATCKGGPAEIIIDGVSGFHIDPNNGYEATEKIANFFQKCKTDPNFWNVVSDAGLQRIYESYTWKIYAEKLINLTALYGFWKYISKRGRRETRRYMEMFYILKYRDLVKNVPVVKDEGFETLEQNKIAKQDMKDGKLDGQNGGKSRIKR</sequence>
<dbReference type="GO" id="GO:0005985">
    <property type="term" value="P:sucrose metabolic process"/>
    <property type="evidence" value="ECO:0007669"/>
    <property type="project" value="InterPro"/>
</dbReference>
<evidence type="ECO:0000256" key="4">
    <source>
        <dbReference type="ARBA" id="ARBA00022679"/>
    </source>
</evidence>
<dbReference type="GO" id="GO:0016157">
    <property type="term" value="F:sucrose synthase activity"/>
    <property type="evidence" value="ECO:0007669"/>
    <property type="project" value="UniProtKB-UniRule"/>
</dbReference>
<feature type="domain" description="Glycosyl transferase family 1" evidence="8">
    <location>
        <begin position="668"/>
        <end position="833"/>
    </location>
</feature>
<evidence type="ECO:0000256" key="3">
    <source>
        <dbReference type="ARBA" id="ARBA00022676"/>
    </source>
</evidence>
<dbReference type="Gene3D" id="3.10.450.330">
    <property type="match status" value="1"/>
</dbReference>
<dbReference type="FunFam" id="3.10.450.330:FF:000001">
    <property type="entry name" value="Sucrose synthase"/>
    <property type="match status" value="1"/>
</dbReference>
<dbReference type="Gene3D" id="3.40.50.2000">
    <property type="entry name" value="Glycogen Phosphorylase B"/>
    <property type="match status" value="2"/>
</dbReference>
<dbReference type="Pfam" id="PF00534">
    <property type="entry name" value="Glycos_transf_1"/>
    <property type="match status" value="1"/>
</dbReference>
<dbReference type="FunFam" id="3.40.50.2000:FF:000006">
    <property type="entry name" value="Sucrose synthase"/>
    <property type="match status" value="1"/>
</dbReference>
<evidence type="ECO:0000256" key="2">
    <source>
        <dbReference type="ARBA" id="ARBA00012540"/>
    </source>
</evidence>
<comment type="similarity">
    <text evidence="1 6">Belongs to the glycosyltransferase 1 family. Plant sucrose synthase subfamily.</text>
</comment>
<evidence type="ECO:0000259" key="11">
    <source>
        <dbReference type="Pfam" id="PF24862"/>
    </source>
</evidence>
<dbReference type="InterPro" id="IPR012820">
    <property type="entry name" value="Sucrose_synthase_pln/cyn"/>
</dbReference>
<keyword evidence="3 6" id="KW-0328">Glycosyltransferase</keyword>
<evidence type="ECO:0000313" key="12">
    <source>
        <dbReference type="EMBL" id="KAH9288379.1"/>
    </source>
</evidence>
<evidence type="ECO:0000313" key="13">
    <source>
        <dbReference type="Proteomes" id="UP000824469"/>
    </source>
</evidence>
<dbReference type="NCBIfam" id="TIGR02470">
    <property type="entry name" value="sucr_synth"/>
    <property type="match status" value="1"/>
</dbReference>
<comment type="function">
    <text evidence="6">Sucrose-cleaving enzyme that provides UDP-glucose and fructose for various metabolic pathways.</text>
</comment>
<feature type="region of interest" description="Disordered" evidence="7">
    <location>
        <begin position="925"/>
        <end position="944"/>
    </location>
</feature>
<evidence type="ECO:0000259" key="8">
    <source>
        <dbReference type="Pfam" id="PF00534"/>
    </source>
</evidence>
<comment type="catalytic activity">
    <reaction evidence="5 6">
        <text>an NDP-alpha-D-glucose + D-fructose = a ribonucleoside 5'-diphosphate + sucrose + H(+)</text>
        <dbReference type="Rhea" id="RHEA:16241"/>
        <dbReference type="ChEBI" id="CHEBI:15378"/>
        <dbReference type="ChEBI" id="CHEBI:17992"/>
        <dbReference type="ChEBI" id="CHEBI:37721"/>
        <dbReference type="ChEBI" id="CHEBI:57930"/>
        <dbReference type="ChEBI" id="CHEBI:76533"/>
        <dbReference type="EC" id="2.4.1.13"/>
    </reaction>
</comment>
<dbReference type="PANTHER" id="PTHR45839:SF4">
    <property type="entry name" value="SUCROSE SYNTHASE 5"/>
    <property type="match status" value="1"/>
</dbReference>
<gene>
    <name evidence="12" type="ORF">KI387_032496</name>
</gene>
<accession>A0AA38C1Q4</accession>
<dbReference type="Pfam" id="PF24862">
    <property type="entry name" value="SUS_EPBD"/>
    <property type="match status" value="1"/>
</dbReference>
<dbReference type="InterPro" id="IPR056736">
    <property type="entry name" value="SUS_EPBD"/>
</dbReference>
<dbReference type="EC" id="2.4.1.13" evidence="2 6"/>
<keyword evidence="13" id="KW-1185">Reference proteome</keyword>
<organism evidence="12 13">
    <name type="scientific">Taxus chinensis</name>
    <name type="common">Chinese yew</name>
    <name type="synonym">Taxus wallichiana var. chinensis</name>
    <dbReference type="NCBI Taxonomy" id="29808"/>
    <lineage>
        <taxon>Eukaryota</taxon>
        <taxon>Viridiplantae</taxon>
        <taxon>Streptophyta</taxon>
        <taxon>Embryophyta</taxon>
        <taxon>Tracheophyta</taxon>
        <taxon>Spermatophyta</taxon>
        <taxon>Pinopsida</taxon>
        <taxon>Pinidae</taxon>
        <taxon>Conifers II</taxon>
        <taxon>Cupressales</taxon>
        <taxon>Taxaceae</taxon>
        <taxon>Taxus</taxon>
    </lineage>
</organism>
<feature type="domain" description="Sucrose synthase N-terminal" evidence="10">
    <location>
        <begin position="113"/>
        <end position="224"/>
    </location>
</feature>
<keyword evidence="4 6" id="KW-0808">Transferase</keyword>
<dbReference type="InterPro" id="IPR000368">
    <property type="entry name" value="Sucrose_synth_GT-B1"/>
</dbReference>
<dbReference type="InterPro" id="IPR001296">
    <property type="entry name" value="Glyco_trans_1"/>
</dbReference>
<evidence type="ECO:0000256" key="6">
    <source>
        <dbReference type="RuleBase" id="RU280817"/>
    </source>
</evidence>
<dbReference type="Pfam" id="PF24861">
    <property type="entry name" value="SUS_N"/>
    <property type="match status" value="1"/>
</dbReference>
<dbReference type="EMBL" id="JAHRHJ020003813">
    <property type="protein sequence ID" value="KAH9288379.1"/>
    <property type="molecule type" value="Genomic_DNA"/>
</dbReference>
<dbReference type="InterPro" id="IPR056735">
    <property type="entry name" value="SUS_N"/>
</dbReference>
<evidence type="ECO:0000256" key="5">
    <source>
        <dbReference type="ARBA" id="ARBA00049030"/>
    </source>
</evidence>
<dbReference type="SUPFAM" id="SSF53756">
    <property type="entry name" value="UDP-Glycosyltransferase/glycogen phosphorylase"/>
    <property type="match status" value="1"/>
</dbReference>
<reference evidence="12 13" key="1">
    <citation type="journal article" date="2021" name="Nat. Plants">
        <title>The Taxus genome provides insights into paclitaxel biosynthesis.</title>
        <authorList>
            <person name="Xiong X."/>
            <person name="Gou J."/>
            <person name="Liao Q."/>
            <person name="Li Y."/>
            <person name="Zhou Q."/>
            <person name="Bi G."/>
            <person name="Li C."/>
            <person name="Du R."/>
            <person name="Wang X."/>
            <person name="Sun T."/>
            <person name="Guo L."/>
            <person name="Liang H."/>
            <person name="Lu P."/>
            <person name="Wu Y."/>
            <person name="Zhang Z."/>
            <person name="Ro D.K."/>
            <person name="Shang Y."/>
            <person name="Huang S."/>
            <person name="Yan J."/>
        </authorList>
    </citation>
    <scope>NUCLEOTIDE SEQUENCE [LARGE SCALE GENOMIC DNA]</scope>
    <source>
        <strain evidence="12">Ta-2019</strain>
    </source>
</reference>
<protein>
    <recommendedName>
        <fullName evidence="2 6">Sucrose synthase</fullName>
        <ecNumber evidence="2 6">2.4.1.13</ecNumber>
    </recommendedName>
</protein>
<proteinExistence type="inferred from homology"/>
<dbReference type="Gene3D" id="1.20.120.1230">
    <property type="match status" value="1"/>
</dbReference>
<feature type="domain" description="Sucrose synthase EPBD" evidence="11">
    <location>
        <begin position="260"/>
        <end position="347"/>
    </location>
</feature>
<evidence type="ECO:0000259" key="10">
    <source>
        <dbReference type="Pfam" id="PF24861"/>
    </source>
</evidence>
<comment type="caution">
    <text evidence="12">The sequence shown here is derived from an EMBL/GenBank/DDBJ whole genome shotgun (WGS) entry which is preliminary data.</text>
</comment>
<dbReference type="Pfam" id="PF00862">
    <property type="entry name" value="GT-B_Sucrose_synth"/>
    <property type="match status" value="1"/>
</dbReference>
<dbReference type="AlphaFoldDB" id="A0AA38C1Q4"/>